<dbReference type="GO" id="GO:0008713">
    <property type="term" value="F:ADP-heptose-lipopolysaccharide heptosyltransferase activity"/>
    <property type="evidence" value="ECO:0007669"/>
    <property type="project" value="TreeGrafter"/>
</dbReference>
<proteinExistence type="predicted"/>
<keyword evidence="1" id="KW-0328">Glycosyltransferase</keyword>
<gene>
    <name evidence="3" type="ORF">QJ522_08520</name>
</gene>
<evidence type="ECO:0000313" key="4">
    <source>
        <dbReference type="Proteomes" id="UP001431776"/>
    </source>
</evidence>
<dbReference type="GO" id="GO:0005829">
    <property type="term" value="C:cytosol"/>
    <property type="evidence" value="ECO:0007669"/>
    <property type="project" value="TreeGrafter"/>
</dbReference>
<reference evidence="3" key="1">
    <citation type="submission" date="2023-05" db="EMBL/GenBank/DDBJ databases">
        <title>Anaerotaeda fermentans gen. nov., sp. nov., a novel anaerobic planctomycete of the new family within the order Sedimentisphaerales isolated from Taman Peninsula, Russia.</title>
        <authorList>
            <person name="Khomyakova M.A."/>
            <person name="Merkel A.Y."/>
            <person name="Slobodkin A.I."/>
        </authorList>
    </citation>
    <scope>NUCLEOTIDE SEQUENCE</scope>
    <source>
        <strain evidence="3">M17dextr</strain>
    </source>
</reference>
<dbReference type="AlphaFoldDB" id="A0AAW6TU36"/>
<dbReference type="InterPro" id="IPR051199">
    <property type="entry name" value="LPS_LOS_Heptosyltrfase"/>
</dbReference>
<accession>A0AAW6TU36</accession>
<evidence type="ECO:0000256" key="2">
    <source>
        <dbReference type="ARBA" id="ARBA00022679"/>
    </source>
</evidence>
<dbReference type="PANTHER" id="PTHR30160">
    <property type="entry name" value="TETRAACYLDISACCHARIDE 4'-KINASE-RELATED"/>
    <property type="match status" value="1"/>
</dbReference>
<dbReference type="Proteomes" id="UP001431776">
    <property type="component" value="Unassembled WGS sequence"/>
</dbReference>
<sequence>MSDGWNDILLIKPSSLGDIVMALPALSALRRSFGAARITWLVRPAFAPLIEGHPHLDEIVHFDRKTLGKAWYHPGAMKALVGLIADLRRRHFDAVLDLQGLLRTASLAWLSGCPQRFGPVWGREFAHHFYTTTVPRRIEWVHVIDYYMKLVEAMGGRDLGVEFVLPRKPDAVASAAALLAQNDLTPLRYAVLIPGSAQVSKCWPAERFAALADRLASDHGLAVVAIGSEAERVMVERVQTHAACQIVNLAGRTSLPELVEVLRSARLVVANDTGPGHIAATLGRPLVMMFSWSNPLRVGPYRRPECVVGRDIEARGMAVRSTDPAHAIDRITLDEVYARAAEQLGS</sequence>
<dbReference type="GO" id="GO:0009244">
    <property type="term" value="P:lipopolysaccharide core region biosynthetic process"/>
    <property type="evidence" value="ECO:0007669"/>
    <property type="project" value="TreeGrafter"/>
</dbReference>
<dbReference type="InterPro" id="IPR002201">
    <property type="entry name" value="Glyco_trans_9"/>
</dbReference>
<organism evidence="3 4">
    <name type="scientific">Anaerobaca lacustris</name>
    <dbReference type="NCBI Taxonomy" id="3044600"/>
    <lineage>
        <taxon>Bacteria</taxon>
        <taxon>Pseudomonadati</taxon>
        <taxon>Planctomycetota</taxon>
        <taxon>Phycisphaerae</taxon>
        <taxon>Sedimentisphaerales</taxon>
        <taxon>Anaerobacaceae</taxon>
        <taxon>Anaerobaca</taxon>
    </lineage>
</organism>
<keyword evidence="4" id="KW-1185">Reference proteome</keyword>
<dbReference type="Gene3D" id="3.40.50.2000">
    <property type="entry name" value="Glycogen Phosphorylase B"/>
    <property type="match status" value="2"/>
</dbReference>
<dbReference type="SUPFAM" id="SSF53756">
    <property type="entry name" value="UDP-Glycosyltransferase/glycogen phosphorylase"/>
    <property type="match status" value="1"/>
</dbReference>
<dbReference type="PANTHER" id="PTHR30160:SF1">
    <property type="entry name" value="LIPOPOLYSACCHARIDE 1,2-N-ACETYLGLUCOSAMINETRANSFERASE-RELATED"/>
    <property type="match status" value="1"/>
</dbReference>
<evidence type="ECO:0000256" key="1">
    <source>
        <dbReference type="ARBA" id="ARBA00022676"/>
    </source>
</evidence>
<dbReference type="EMBL" id="JASCXX010000008">
    <property type="protein sequence ID" value="MDI6449085.1"/>
    <property type="molecule type" value="Genomic_DNA"/>
</dbReference>
<protein>
    <submittedName>
        <fullName evidence="3">Glycosyltransferase family 9 protein</fullName>
    </submittedName>
</protein>
<dbReference type="Pfam" id="PF01075">
    <property type="entry name" value="Glyco_transf_9"/>
    <property type="match status" value="1"/>
</dbReference>
<dbReference type="RefSeq" id="WP_349244493.1">
    <property type="nucleotide sequence ID" value="NZ_JASCXX010000008.1"/>
</dbReference>
<name>A0AAW6TU36_9BACT</name>
<evidence type="ECO:0000313" key="3">
    <source>
        <dbReference type="EMBL" id="MDI6449085.1"/>
    </source>
</evidence>
<keyword evidence="2" id="KW-0808">Transferase</keyword>
<dbReference type="CDD" id="cd03789">
    <property type="entry name" value="GT9_LPS_heptosyltransferase"/>
    <property type="match status" value="1"/>
</dbReference>
<comment type="caution">
    <text evidence="3">The sequence shown here is derived from an EMBL/GenBank/DDBJ whole genome shotgun (WGS) entry which is preliminary data.</text>
</comment>